<feature type="binding site" evidence="8">
    <location>
        <position position="656"/>
    </location>
    <ligand>
        <name>Zn(2+)</name>
        <dbReference type="ChEBI" id="CHEBI:29105"/>
        <label>2</label>
    </ligand>
</feature>
<evidence type="ECO:0000259" key="12">
    <source>
        <dbReference type="PROSITE" id="PS50016"/>
    </source>
</evidence>
<feature type="compositionally biased region" description="Polar residues" evidence="11">
    <location>
        <begin position="359"/>
        <end position="373"/>
    </location>
</feature>
<evidence type="ECO:0000256" key="8">
    <source>
        <dbReference type="PIRSR" id="PIRSR628651-51"/>
    </source>
</evidence>
<dbReference type="SMART" id="SM01408">
    <property type="entry name" value="ING"/>
    <property type="match status" value="1"/>
</dbReference>
<dbReference type="PANTHER" id="PTHR10333">
    <property type="entry name" value="INHIBITOR OF GROWTH PROTEIN"/>
    <property type="match status" value="1"/>
</dbReference>
<feature type="compositionally biased region" description="Polar residues" evidence="11">
    <location>
        <begin position="464"/>
        <end position="473"/>
    </location>
</feature>
<reference evidence="13" key="1">
    <citation type="journal article" date="2020" name="Phytopathology">
        <title>Genome Sequence Resources of Colletotrichum truncatum, C. plurivorum, C. musicola, and C. sojae: Four Species Pathogenic to Soybean (Glycine max).</title>
        <authorList>
            <person name="Rogerio F."/>
            <person name="Boufleur T.R."/>
            <person name="Ciampi-Guillardi M."/>
            <person name="Sukno S.A."/>
            <person name="Thon M.R."/>
            <person name="Massola Junior N.S."/>
            <person name="Baroncelli R."/>
        </authorList>
    </citation>
    <scope>NUCLEOTIDE SEQUENCE</scope>
    <source>
        <strain evidence="13">LFN00145</strain>
    </source>
</reference>
<evidence type="ECO:0000256" key="2">
    <source>
        <dbReference type="ARBA" id="ARBA00010210"/>
    </source>
</evidence>
<feature type="region of interest" description="Disordered" evidence="11">
    <location>
        <begin position="1"/>
        <end position="46"/>
    </location>
</feature>
<dbReference type="Proteomes" id="UP000654918">
    <property type="component" value="Unassembled WGS sequence"/>
</dbReference>
<comment type="subunit">
    <text evidence="10">Component of an histone acetyltransferase complex. Interacts with H3K4me3 and to a lesser extent with H3K4me2.</text>
</comment>
<feature type="region of interest" description="Disordered" evidence="11">
    <location>
        <begin position="109"/>
        <end position="153"/>
    </location>
</feature>
<comment type="function">
    <text evidence="10">Component of an histone acetyltransferase complex.</text>
</comment>
<feature type="compositionally biased region" description="Basic and acidic residues" evidence="11">
    <location>
        <begin position="532"/>
        <end position="541"/>
    </location>
</feature>
<dbReference type="GO" id="GO:0008270">
    <property type="term" value="F:zinc ion binding"/>
    <property type="evidence" value="ECO:0007669"/>
    <property type="project" value="UniProtKB-KW"/>
</dbReference>
<dbReference type="GO" id="GO:0033698">
    <property type="term" value="C:Rpd3L complex"/>
    <property type="evidence" value="ECO:0007669"/>
    <property type="project" value="TreeGrafter"/>
</dbReference>
<feature type="binding site" evidence="8">
    <location>
        <position position="693"/>
    </location>
    <ligand>
        <name>Zn(2+)</name>
        <dbReference type="ChEBI" id="CHEBI:29105"/>
        <label>2</label>
    </ligand>
</feature>
<organism evidence="13 14">
    <name type="scientific">Colletotrichum plurivorum</name>
    <dbReference type="NCBI Taxonomy" id="2175906"/>
    <lineage>
        <taxon>Eukaryota</taxon>
        <taxon>Fungi</taxon>
        <taxon>Dikarya</taxon>
        <taxon>Ascomycota</taxon>
        <taxon>Pezizomycotina</taxon>
        <taxon>Sordariomycetes</taxon>
        <taxon>Hypocreomycetidae</taxon>
        <taxon>Glomerellales</taxon>
        <taxon>Glomerellaceae</taxon>
        <taxon>Colletotrichum</taxon>
        <taxon>Colletotrichum orchidearum species complex</taxon>
    </lineage>
</organism>
<feature type="binding site" evidence="8">
    <location>
        <position position="667"/>
    </location>
    <ligand>
        <name>Zn(2+)</name>
        <dbReference type="ChEBI" id="CHEBI:29105"/>
        <label>1</label>
    </ligand>
</feature>
<dbReference type="InterPro" id="IPR024610">
    <property type="entry name" value="ING_N_histone-binding"/>
</dbReference>
<dbReference type="InterPro" id="IPR001965">
    <property type="entry name" value="Znf_PHD"/>
</dbReference>
<feature type="compositionally biased region" description="Basic and acidic residues" evidence="11">
    <location>
        <begin position="283"/>
        <end position="302"/>
    </location>
</feature>
<keyword evidence="7 10" id="KW-0539">Nucleus</keyword>
<feature type="binding site" evidence="8">
    <location>
        <position position="661"/>
    </location>
    <ligand>
        <name>Zn(2+)</name>
        <dbReference type="ChEBI" id="CHEBI:29105"/>
        <label>2</label>
    </ligand>
</feature>
<dbReference type="InterPro" id="IPR013083">
    <property type="entry name" value="Znf_RING/FYVE/PHD"/>
</dbReference>
<feature type="compositionally biased region" description="Acidic residues" evidence="11">
    <location>
        <begin position="614"/>
        <end position="623"/>
    </location>
</feature>
<name>A0A8H6U4U0_9PEZI</name>
<evidence type="ECO:0000256" key="1">
    <source>
        <dbReference type="ARBA" id="ARBA00004123"/>
    </source>
</evidence>
<sequence>MKSAKSTPGDAPSGRRSQPVRQTRTNPPRVSSGLRGSANGRDSLAGGTAADQPIDIFPAITYFSDAIAALPKELVRHFTLLKEVDAKIFAPEEALFQLVDAAMSAPLPQPRPVNDASSSVAPASAPMSAQNSSSGVPLGAIAPPAAPSTDGSYATSIYDPSNLPRRQLFRQTAIKIQEMLGSLEEKNHVISTANDALQKQLARIDDVWPHVESEFSDEAKWGSTTHWAYPENRAVSKAAHAERSRREGAAAISAAAQQLAEEAAARSDARKQAVQAKKNQKTQHQESDFDDAEGRAKAETSKKGHGGSKVRKAAEAAANVGLGISTNGTTNGTAPQPKRRKVEKTPSGNNATEKAMSTVFGTNASKAKTTSPRETPAPEGQAPKKRKALPSGTGQSKKSKNGVAGMSPSVASSPVLGNFPEPPLPRGSPAPTVTPVPPAPKPPTASRAKQSTTQASAEGGKQSRPPSSASTKANGVPPPTPEVAPAASTPKVTTEAKPTTTKEPSAPPAPEATKKEPEPTETAIKPSIPVAKKKETPKPEEPETPIEPPPVPQTVMAATVTKSGRASKPSTPALATFQEAARPKSARNTDGNSTSKRKKSNAATTAKATKAVDETEESDDVEDAEMRAGKRNYDYTEDEPTYCYCTSVSYGEMVACEADNCNREWFHLNCVGLKVAPKGSSRFANLDAAKWYCEECVQRFAKQGKKPNHKYNLLPDALNVRKQRGVQY</sequence>
<dbReference type="AlphaFoldDB" id="A0A8H6U4U0"/>
<protein>
    <recommendedName>
        <fullName evidence="10">Chromatin modification-related protein</fullName>
    </recommendedName>
</protein>
<evidence type="ECO:0000313" key="14">
    <source>
        <dbReference type="Proteomes" id="UP000654918"/>
    </source>
</evidence>
<keyword evidence="3 8" id="KW-0479">Metal-binding</keyword>
<evidence type="ECO:0000256" key="5">
    <source>
        <dbReference type="ARBA" id="ARBA00022833"/>
    </source>
</evidence>
<feature type="compositionally biased region" description="Polar residues" evidence="11">
    <location>
        <begin position="324"/>
        <end position="334"/>
    </location>
</feature>
<dbReference type="InterPro" id="IPR028651">
    <property type="entry name" value="ING_fam"/>
</dbReference>
<feature type="compositionally biased region" description="Low complexity" evidence="11">
    <location>
        <begin position="520"/>
        <end position="530"/>
    </location>
</feature>
<feature type="compositionally biased region" description="Low complexity" evidence="11">
    <location>
        <begin position="483"/>
        <end position="504"/>
    </location>
</feature>
<feature type="binding site" evidence="8">
    <location>
        <position position="645"/>
    </location>
    <ligand>
        <name>Zn(2+)</name>
        <dbReference type="ChEBI" id="CHEBI:29105"/>
        <label>1</label>
    </ligand>
</feature>
<feature type="compositionally biased region" description="Polar residues" evidence="11">
    <location>
        <begin position="560"/>
        <end position="570"/>
    </location>
</feature>
<comment type="subcellular location">
    <subcellularLocation>
        <location evidence="1 10">Nucleus</location>
    </subcellularLocation>
</comment>
<keyword evidence="6 10" id="KW-0156">Chromatin regulator</keyword>
<feature type="compositionally biased region" description="Polar residues" evidence="11">
    <location>
        <begin position="15"/>
        <end position="29"/>
    </location>
</feature>
<evidence type="ECO:0000256" key="4">
    <source>
        <dbReference type="ARBA" id="ARBA00022771"/>
    </source>
</evidence>
<feature type="compositionally biased region" description="Pro residues" evidence="11">
    <location>
        <begin position="420"/>
        <end position="443"/>
    </location>
</feature>
<dbReference type="SMART" id="SM00249">
    <property type="entry name" value="PHD"/>
    <property type="match status" value="1"/>
</dbReference>
<dbReference type="EMBL" id="WIGO01000007">
    <property type="protein sequence ID" value="KAF6840461.1"/>
    <property type="molecule type" value="Genomic_DNA"/>
</dbReference>
<evidence type="ECO:0000256" key="3">
    <source>
        <dbReference type="ARBA" id="ARBA00022723"/>
    </source>
</evidence>
<evidence type="ECO:0000256" key="6">
    <source>
        <dbReference type="ARBA" id="ARBA00022853"/>
    </source>
</evidence>
<dbReference type="GO" id="GO:0006325">
    <property type="term" value="P:chromatin organization"/>
    <property type="evidence" value="ECO:0007669"/>
    <property type="project" value="UniProtKB-KW"/>
</dbReference>
<dbReference type="SUPFAM" id="SSF57903">
    <property type="entry name" value="FYVE/PHD zinc finger"/>
    <property type="match status" value="1"/>
</dbReference>
<keyword evidence="5 8" id="KW-0862">Zinc</keyword>
<evidence type="ECO:0000256" key="7">
    <source>
        <dbReference type="ARBA" id="ARBA00023242"/>
    </source>
</evidence>
<feature type="compositionally biased region" description="Polar residues" evidence="11">
    <location>
        <begin position="447"/>
        <end position="456"/>
    </location>
</feature>
<feature type="binding site" evidence="8">
    <location>
        <position position="696"/>
    </location>
    <ligand>
        <name>Zn(2+)</name>
        <dbReference type="ChEBI" id="CHEBI:29105"/>
        <label>2</label>
    </ligand>
</feature>
<dbReference type="InterPro" id="IPR019786">
    <property type="entry name" value="Zinc_finger_PHD-type_CS"/>
</dbReference>
<dbReference type="PROSITE" id="PS50016">
    <property type="entry name" value="ZF_PHD_2"/>
    <property type="match status" value="1"/>
</dbReference>
<evidence type="ECO:0000256" key="9">
    <source>
        <dbReference type="PROSITE-ProRule" id="PRU00146"/>
    </source>
</evidence>
<dbReference type="Pfam" id="PF12998">
    <property type="entry name" value="ING"/>
    <property type="match status" value="1"/>
</dbReference>
<feature type="binding site" evidence="8">
    <location>
        <position position="670"/>
    </location>
    <ligand>
        <name>Zn(2+)</name>
        <dbReference type="ChEBI" id="CHEBI:29105"/>
        <label>1</label>
    </ligand>
</feature>
<comment type="caution">
    <text evidence="13">The sequence shown here is derived from an EMBL/GenBank/DDBJ whole genome shotgun (WGS) entry which is preliminary data.</text>
</comment>
<dbReference type="PROSITE" id="PS01359">
    <property type="entry name" value="ZF_PHD_1"/>
    <property type="match status" value="1"/>
</dbReference>
<accession>A0A8H6U4U0</accession>
<comment type="domain">
    <text evidence="10">The PHD-type zinc finger mediates the binding to H3K4me3.</text>
</comment>
<dbReference type="PANTHER" id="PTHR10333:SF42">
    <property type="entry name" value="INHIBITOR OF GROWTH PROTEIN 5"/>
    <property type="match status" value="1"/>
</dbReference>
<dbReference type="InterPro" id="IPR011011">
    <property type="entry name" value="Znf_FYVE_PHD"/>
</dbReference>
<evidence type="ECO:0000256" key="11">
    <source>
        <dbReference type="SAM" id="MobiDB-lite"/>
    </source>
</evidence>
<proteinExistence type="inferred from homology"/>
<feature type="domain" description="PHD-type" evidence="12">
    <location>
        <begin position="640"/>
        <end position="699"/>
    </location>
</feature>
<feature type="region of interest" description="Disordered" evidence="11">
    <location>
        <begin position="263"/>
        <end position="624"/>
    </location>
</feature>
<keyword evidence="4 9" id="KW-0863">Zinc-finger</keyword>
<evidence type="ECO:0000256" key="10">
    <source>
        <dbReference type="RuleBase" id="RU361213"/>
    </source>
</evidence>
<dbReference type="InterPro" id="IPR019787">
    <property type="entry name" value="Znf_PHD-finger"/>
</dbReference>
<dbReference type="GO" id="GO:0070210">
    <property type="term" value="C:Rpd3L-Expanded complex"/>
    <property type="evidence" value="ECO:0007669"/>
    <property type="project" value="TreeGrafter"/>
</dbReference>
<evidence type="ECO:0000313" key="13">
    <source>
        <dbReference type="EMBL" id="KAF6840461.1"/>
    </source>
</evidence>
<comment type="similarity">
    <text evidence="2 10">Belongs to the ING family.</text>
</comment>
<dbReference type="GO" id="GO:0006355">
    <property type="term" value="P:regulation of DNA-templated transcription"/>
    <property type="evidence" value="ECO:0007669"/>
    <property type="project" value="TreeGrafter"/>
</dbReference>
<gene>
    <name evidence="13" type="ORF">CPLU01_01147</name>
</gene>
<feature type="binding site" evidence="8">
    <location>
        <position position="643"/>
    </location>
    <ligand>
        <name>Zn(2+)</name>
        <dbReference type="ChEBI" id="CHEBI:29105"/>
        <label>1</label>
    </ligand>
</feature>
<keyword evidence="14" id="KW-1185">Reference proteome</keyword>
<feature type="compositionally biased region" description="Low complexity" evidence="11">
    <location>
        <begin position="116"/>
        <end position="129"/>
    </location>
</feature>
<dbReference type="Gene3D" id="3.30.40.10">
    <property type="entry name" value="Zinc/RING finger domain, C3HC4 (zinc finger)"/>
    <property type="match status" value="1"/>
</dbReference>
<dbReference type="CDD" id="cd15505">
    <property type="entry name" value="PHD_ING"/>
    <property type="match status" value="1"/>
</dbReference>